<keyword evidence="1 2" id="KW-0238">DNA-binding</keyword>
<evidence type="ECO:0000313" key="5">
    <source>
        <dbReference type="EMBL" id="CDQ22598.1"/>
    </source>
</evidence>
<dbReference type="PANTHER" id="PTHR10302:SF0">
    <property type="entry name" value="SINGLE-STRANDED DNA-BINDING PROTEIN, MITOCHONDRIAL"/>
    <property type="match status" value="1"/>
</dbReference>
<evidence type="ECO:0000256" key="1">
    <source>
        <dbReference type="ARBA" id="ARBA00023125"/>
    </source>
</evidence>
<dbReference type="GO" id="GO:0003697">
    <property type="term" value="F:single-stranded DNA binding"/>
    <property type="evidence" value="ECO:0007669"/>
    <property type="project" value="UniProtKB-UniRule"/>
</dbReference>
<reference evidence="5 6" key="2">
    <citation type="submission" date="2014-05" db="EMBL/GenBank/DDBJ databases">
        <title>Draft genome sequence of Halobacillus karajensis HK-03.</title>
        <authorList>
            <person name="Khelaifia S."/>
            <person name="Croce O."/>
            <person name="Lagier J.C."/>
            <person name="Raoult D."/>
        </authorList>
    </citation>
    <scope>NUCLEOTIDE SEQUENCE [LARGE SCALE GENOMIC DNA]</scope>
    <source>
        <strain evidence="5 6">HD-03</strain>
    </source>
</reference>
<keyword evidence="6" id="KW-1185">Reference proteome</keyword>
<comment type="caution">
    <text evidence="2">Lacks conserved residue(s) required for the propagation of feature annotation.</text>
</comment>
<dbReference type="GO" id="GO:0006260">
    <property type="term" value="P:DNA replication"/>
    <property type="evidence" value="ECO:0007669"/>
    <property type="project" value="InterPro"/>
</dbReference>
<feature type="region of interest" description="Disordered" evidence="4">
    <location>
        <begin position="98"/>
        <end position="135"/>
    </location>
</feature>
<reference evidence="6" key="1">
    <citation type="submission" date="2014-03" db="EMBL/GenBank/DDBJ databases">
        <authorList>
            <person name="Urmite Genomes U."/>
        </authorList>
    </citation>
    <scope>NUCLEOTIDE SEQUENCE [LARGE SCALE GENOMIC DNA]</scope>
    <source>
        <strain evidence="6">HD-03</strain>
    </source>
</reference>
<evidence type="ECO:0000256" key="4">
    <source>
        <dbReference type="SAM" id="MobiDB-lite"/>
    </source>
</evidence>
<evidence type="ECO:0000313" key="6">
    <source>
        <dbReference type="Proteomes" id="UP000028868"/>
    </source>
</evidence>
<dbReference type="PIRSF" id="PIRSF002070">
    <property type="entry name" value="SSB"/>
    <property type="match status" value="1"/>
</dbReference>
<comment type="subunit">
    <text evidence="2">Homotetramer.</text>
</comment>
<name>A0A059NWA3_9BACI</name>
<dbReference type="AlphaFoldDB" id="A0A059NWA3"/>
<dbReference type="Proteomes" id="UP000028868">
    <property type="component" value="Unassembled WGS sequence"/>
</dbReference>
<dbReference type="GO" id="GO:0009295">
    <property type="term" value="C:nucleoid"/>
    <property type="evidence" value="ECO:0007669"/>
    <property type="project" value="TreeGrafter"/>
</dbReference>
<dbReference type="SUPFAM" id="SSF50249">
    <property type="entry name" value="Nucleic acid-binding proteins"/>
    <property type="match status" value="1"/>
</dbReference>
<feature type="compositionally biased region" description="Low complexity" evidence="4">
    <location>
        <begin position="105"/>
        <end position="117"/>
    </location>
</feature>
<evidence type="ECO:0000256" key="3">
    <source>
        <dbReference type="PIRNR" id="PIRNR002070"/>
    </source>
</evidence>
<evidence type="ECO:0000256" key="2">
    <source>
        <dbReference type="HAMAP-Rule" id="MF_00984"/>
    </source>
</evidence>
<gene>
    <name evidence="5" type="primary">ssb_1</name>
    <name evidence="5" type="ORF">BN983_00811</name>
</gene>
<dbReference type="InterPro" id="IPR012340">
    <property type="entry name" value="NA-bd_OB-fold"/>
</dbReference>
<dbReference type="PROSITE" id="PS50935">
    <property type="entry name" value="SSB"/>
    <property type="match status" value="1"/>
</dbReference>
<sequence>MNKVFFTGNIATDIDLRYSPNGHAIANFVLAVNHPFNRDKTFFLPHEVWRKPAENVAQYCAKGSKIAVEAHVEVDEWEKDGQKRNKTKFVADSIEFLDTRKKENNQPPQQNQQNNDDPLAENGEPVDIEDSDLPF</sequence>
<dbReference type="InterPro" id="IPR011344">
    <property type="entry name" value="ssDNA-bd"/>
</dbReference>
<dbReference type="InterPro" id="IPR000424">
    <property type="entry name" value="Primosome_PriB/ssb"/>
</dbReference>
<dbReference type="EMBL" id="CCDI010000001">
    <property type="protein sequence ID" value="CDQ22598.1"/>
    <property type="molecule type" value="Genomic_DNA"/>
</dbReference>
<dbReference type="Gene3D" id="2.40.50.140">
    <property type="entry name" value="Nucleic acid-binding proteins"/>
    <property type="match status" value="1"/>
</dbReference>
<comment type="caution">
    <text evidence="5">The sequence shown here is derived from an EMBL/GenBank/DDBJ whole genome shotgun (WGS) entry which is preliminary data.</text>
</comment>
<organism evidence="5 6">
    <name type="scientific">Halobacillus karajensis</name>
    <dbReference type="NCBI Taxonomy" id="195088"/>
    <lineage>
        <taxon>Bacteria</taxon>
        <taxon>Bacillati</taxon>
        <taxon>Bacillota</taxon>
        <taxon>Bacilli</taxon>
        <taxon>Bacillales</taxon>
        <taxon>Bacillaceae</taxon>
        <taxon>Halobacillus</taxon>
    </lineage>
</organism>
<dbReference type="Pfam" id="PF00436">
    <property type="entry name" value="SSB"/>
    <property type="match status" value="1"/>
</dbReference>
<dbReference type="PANTHER" id="PTHR10302">
    <property type="entry name" value="SINGLE-STRANDED DNA-BINDING PROTEIN"/>
    <property type="match status" value="1"/>
</dbReference>
<feature type="compositionally biased region" description="Acidic residues" evidence="4">
    <location>
        <begin position="124"/>
        <end position="135"/>
    </location>
</feature>
<proteinExistence type="inferred from homology"/>
<dbReference type="CDD" id="cd04496">
    <property type="entry name" value="SSB_OBF"/>
    <property type="match status" value="1"/>
</dbReference>
<dbReference type="HAMAP" id="MF_00984">
    <property type="entry name" value="SSB"/>
    <property type="match status" value="1"/>
</dbReference>
<dbReference type="RefSeq" id="WP_035505969.1">
    <property type="nucleotide sequence ID" value="NZ_CCDI010000001.1"/>
</dbReference>
<protein>
    <recommendedName>
        <fullName evidence="2 3">Single-stranded DNA-binding protein</fullName>
        <shortName evidence="2">SSB</shortName>
    </recommendedName>
</protein>
<dbReference type="NCBIfam" id="TIGR00621">
    <property type="entry name" value="ssb"/>
    <property type="match status" value="1"/>
</dbReference>
<accession>A0A059NWA3</accession>